<reference evidence="2 3" key="1">
    <citation type="journal article" date="2019" name="Sci. Rep.">
        <title>Orb-weaving spider Araneus ventricosus genome elucidates the spidroin gene catalogue.</title>
        <authorList>
            <person name="Kono N."/>
            <person name="Nakamura H."/>
            <person name="Ohtoshi R."/>
            <person name="Moran D.A.P."/>
            <person name="Shinohara A."/>
            <person name="Yoshida Y."/>
            <person name="Fujiwara M."/>
            <person name="Mori M."/>
            <person name="Tomita M."/>
            <person name="Arakawa K."/>
        </authorList>
    </citation>
    <scope>NUCLEOTIDE SEQUENCE [LARGE SCALE GENOMIC DNA]</scope>
</reference>
<comment type="caution">
    <text evidence="2">The sequence shown here is derived from an EMBL/GenBank/DDBJ whole genome shotgun (WGS) entry which is preliminary data.</text>
</comment>
<dbReference type="Proteomes" id="UP000499080">
    <property type="component" value="Unassembled WGS sequence"/>
</dbReference>
<evidence type="ECO:0000313" key="3">
    <source>
        <dbReference type="Proteomes" id="UP000499080"/>
    </source>
</evidence>
<name>A0A4Y2FJA9_ARAVE</name>
<organism evidence="2 3">
    <name type="scientific">Araneus ventricosus</name>
    <name type="common">Orbweaver spider</name>
    <name type="synonym">Epeira ventricosa</name>
    <dbReference type="NCBI Taxonomy" id="182803"/>
    <lineage>
        <taxon>Eukaryota</taxon>
        <taxon>Metazoa</taxon>
        <taxon>Ecdysozoa</taxon>
        <taxon>Arthropoda</taxon>
        <taxon>Chelicerata</taxon>
        <taxon>Arachnida</taxon>
        <taxon>Araneae</taxon>
        <taxon>Araneomorphae</taxon>
        <taxon>Entelegynae</taxon>
        <taxon>Araneoidea</taxon>
        <taxon>Araneidae</taxon>
        <taxon>Araneus</taxon>
    </lineage>
</organism>
<feature type="region of interest" description="Disordered" evidence="1">
    <location>
        <begin position="116"/>
        <end position="144"/>
    </location>
</feature>
<dbReference type="EMBL" id="BGPR01096190">
    <property type="protein sequence ID" value="GBM41193.1"/>
    <property type="molecule type" value="Genomic_DNA"/>
</dbReference>
<keyword evidence="3" id="KW-1185">Reference proteome</keyword>
<accession>A0A4Y2FJA9</accession>
<evidence type="ECO:0000313" key="2">
    <source>
        <dbReference type="EMBL" id="GBM41193.1"/>
    </source>
</evidence>
<protein>
    <submittedName>
        <fullName evidence="2">Uncharacterized protein</fullName>
    </submittedName>
</protein>
<dbReference type="AlphaFoldDB" id="A0A4Y2FJA9"/>
<sequence length="192" mass="21379">MRYRETQFWTHFLIGLCQSETSDGTASKQSNIWPTIPFGTSKPQVELSCRRIRDLIRYGRQDSSDTAIGVVIAITGPNPPKRCTYRYRIGVTQPSPLLSASKSENLLIYSVASHTRTGGDPSWGSDRQDLGQAYLNSEPSDSKKDVIQLHSTKSVSTVDLAYSRPEGSSIDQWVESILLGKEMQRVVDLPTL</sequence>
<proteinExistence type="predicted"/>
<gene>
    <name evidence="2" type="ORF">AVEN_108229_1</name>
</gene>
<evidence type="ECO:0000256" key="1">
    <source>
        <dbReference type="SAM" id="MobiDB-lite"/>
    </source>
</evidence>